<feature type="signal peptide" evidence="1">
    <location>
        <begin position="1"/>
        <end position="27"/>
    </location>
</feature>
<protein>
    <submittedName>
        <fullName evidence="2">Aldose 1-epimerase</fullName>
    </submittedName>
</protein>
<dbReference type="PANTHER" id="PTHR10091">
    <property type="entry name" value="ALDOSE-1-EPIMERASE"/>
    <property type="match status" value="1"/>
</dbReference>
<sequence>MRLSRRTAIGGALAAGAAMTVGGTASAQPGERHTASGRVYELRHGDQHAVIAGVAATLLSYRAGGEELLLTHPADEMGEGYQGKTILPWPNRIDHGRYTFGGVEHQVPINEIERDTALHGLLSFTEWEPVRHERDHVVLRIRQYPHYGYPFELAFQIEFSLGPDGLRSTLTARNTGDSPAPFGTANHTYVRAASGTIDSMELELGADTHYLVNDRLIPTGTAPVAGTPYDFRTRRRIGDTLMDTAFTGLRRNARGVASVHFGRPGGRNVEMWMDRGYGYLQVYTDDGPDGHPPRSGITVEPVSCAPNCFNTGDGLVVLEPGERWRGSFGYRTMGA</sequence>
<dbReference type="PANTHER" id="PTHR10091:SF0">
    <property type="entry name" value="GALACTOSE MUTAROTASE"/>
    <property type="match status" value="1"/>
</dbReference>
<dbReference type="Pfam" id="PF01263">
    <property type="entry name" value="Aldose_epim"/>
    <property type="match status" value="1"/>
</dbReference>
<dbReference type="Gene3D" id="2.70.98.10">
    <property type="match status" value="1"/>
</dbReference>
<dbReference type="InterPro" id="IPR014718">
    <property type="entry name" value="GH-type_carb-bd"/>
</dbReference>
<dbReference type="SUPFAM" id="SSF74650">
    <property type="entry name" value="Galactose mutarotase-like"/>
    <property type="match status" value="1"/>
</dbReference>
<evidence type="ECO:0000313" key="3">
    <source>
        <dbReference type="Proteomes" id="UP000294257"/>
    </source>
</evidence>
<dbReference type="CDD" id="cd09022">
    <property type="entry name" value="Aldose_epim_Ec_YihR"/>
    <property type="match status" value="1"/>
</dbReference>
<feature type="chain" id="PRO_5020945167" evidence="1">
    <location>
        <begin position="28"/>
        <end position="335"/>
    </location>
</feature>
<dbReference type="RefSeq" id="WP_130348076.1">
    <property type="nucleotide sequence ID" value="NZ_SGWQ01000013.1"/>
</dbReference>
<evidence type="ECO:0000313" key="2">
    <source>
        <dbReference type="EMBL" id="RZS32269.1"/>
    </source>
</evidence>
<dbReference type="InterPro" id="IPR011013">
    <property type="entry name" value="Gal_mutarotase_sf_dom"/>
</dbReference>
<accession>A0A4V2ERK5</accession>
<comment type="caution">
    <text evidence="2">The sequence shown here is derived from an EMBL/GenBank/DDBJ whole genome shotgun (WGS) entry which is preliminary data.</text>
</comment>
<name>A0A4V2ERK5_9PSEU</name>
<gene>
    <name evidence="2" type="ORF">EV193_113113</name>
</gene>
<reference evidence="2 3" key="1">
    <citation type="submission" date="2019-02" db="EMBL/GenBank/DDBJ databases">
        <title>Genomic Encyclopedia of Type Strains, Phase IV (KMG-IV): sequencing the most valuable type-strain genomes for metagenomic binning, comparative biology and taxonomic classification.</title>
        <authorList>
            <person name="Goeker M."/>
        </authorList>
    </citation>
    <scope>NUCLEOTIDE SEQUENCE [LARGE SCALE GENOMIC DNA]</scope>
    <source>
        <strain evidence="2 3">DSM 101727</strain>
    </source>
</reference>
<dbReference type="PROSITE" id="PS51318">
    <property type="entry name" value="TAT"/>
    <property type="match status" value="1"/>
</dbReference>
<dbReference type="Proteomes" id="UP000294257">
    <property type="component" value="Unassembled WGS sequence"/>
</dbReference>
<keyword evidence="1" id="KW-0732">Signal</keyword>
<dbReference type="InterPro" id="IPR006311">
    <property type="entry name" value="TAT_signal"/>
</dbReference>
<dbReference type="InterPro" id="IPR008183">
    <property type="entry name" value="Aldose_1/G6P_1-epimerase"/>
</dbReference>
<dbReference type="OrthoDB" id="4739604at2"/>
<keyword evidence="3" id="KW-1185">Reference proteome</keyword>
<organism evidence="2 3">
    <name type="scientific">Herbihabitans rhizosphaerae</name>
    <dbReference type="NCBI Taxonomy" id="1872711"/>
    <lineage>
        <taxon>Bacteria</taxon>
        <taxon>Bacillati</taxon>
        <taxon>Actinomycetota</taxon>
        <taxon>Actinomycetes</taxon>
        <taxon>Pseudonocardiales</taxon>
        <taxon>Pseudonocardiaceae</taxon>
        <taxon>Herbihabitans</taxon>
    </lineage>
</organism>
<dbReference type="AlphaFoldDB" id="A0A4V2ERK5"/>
<dbReference type="GO" id="GO:0030246">
    <property type="term" value="F:carbohydrate binding"/>
    <property type="evidence" value="ECO:0007669"/>
    <property type="project" value="InterPro"/>
</dbReference>
<dbReference type="InterPro" id="IPR037480">
    <property type="entry name" value="YihR-like"/>
</dbReference>
<dbReference type="GO" id="GO:0004034">
    <property type="term" value="F:aldose 1-epimerase activity"/>
    <property type="evidence" value="ECO:0007669"/>
    <property type="project" value="TreeGrafter"/>
</dbReference>
<dbReference type="GO" id="GO:0006006">
    <property type="term" value="P:glucose metabolic process"/>
    <property type="evidence" value="ECO:0007669"/>
    <property type="project" value="TreeGrafter"/>
</dbReference>
<evidence type="ECO:0000256" key="1">
    <source>
        <dbReference type="SAM" id="SignalP"/>
    </source>
</evidence>
<dbReference type="GO" id="GO:0033499">
    <property type="term" value="P:galactose catabolic process via UDP-galactose, Leloir pathway"/>
    <property type="evidence" value="ECO:0007669"/>
    <property type="project" value="TreeGrafter"/>
</dbReference>
<dbReference type="EMBL" id="SGWQ01000013">
    <property type="protein sequence ID" value="RZS32269.1"/>
    <property type="molecule type" value="Genomic_DNA"/>
</dbReference>
<proteinExistence type="predicted"/>